<keyword evidence="15" id="KW-1185">Reference proteome</keyword>
<dbReference type="GO" id="GO:0000981">
    <property type="term" value="F:DNA-binding transcription factor activity, RNA polymerase II-specific"/>
    <property type="evidence" value="ECO:0007669"/>
    <property type="project" value="TreeGrafter"/>
</dbReference>
<dbReference type="InterPro" id="IPR001766">
    <property type="entry name" value="Fork_head_dom"/>
</dbReference>
<keyword evidence="4" id="KW-0963">Cytoplasm</keyword>
<feature type="compositionally biased region" description="Acidic residues" evidence="13">
    <location>
        <begin position="428"/>
        <end position="449"/>
    </location>
</feature>
<dbReference type="Gene3D" id="1.10.10.10">
    <property type="entry name" value="Winged helix-like DNA-binding domain superfamily/Winged helix DNA-binding domain"/>
    <property type="match status" value="1"/>
</dbReference>
<dbReference type="InterPro" id="IPR036388">
    <property type="entry name" value="WH-like_DNA-bd_sf"/>
</dbReference>
<evidence type="ECO:0000256" key="5">
    <source>
        <dbReference type="ARBA" id="ARBA00022553"/>
    </source>
</evidence>
<evidence type="ECO:0000256" key="3">
    <source>
        <dbReference type="ARBA" id="ARBA00022473"/>
    </source>
</evidence>
<feature type="compositionally biased region" description="Basic and acidic residues" evidence="13">
    <location>
        <begin position="815"/>
        <end position="825"/>
    </location>
</feature>
<dbReference type="KEGG" id="pgri:PgNI_03629"/>
<feature type="compositionally biased region" description="Acidic residues" evidence="13">
    <location>
        <begin position="800"/>
        <end position="814"/>
    </location>
</feature>
<feature type="region of interest" description="Disordered" evidence="13">
    <location>
        <begin position="867"/>
        <end position="896"/>
    </location>
</feature>
<feature type="compositionally biased region" description="Polar residues" evidence="13">
    <location>
        <begin position="412"/>
        <end position="422"/>
    </location>
</feature>
<keyword evidence="7" id="KW-0805">Transcription regulation</keyword>
<dbReference type="GO" id="GO:0005737">
    <property type="term" value="C:cytoplasm"/>
    <property type="evidence" value="ECO:0007669"/>
    <property type="project" value="UniProtKB-SubCell"/>
</dbReference>
<evidence type="ECO:0000256" key="1">
    <source>
        <dbReference type="ARBA" id="ARBA00004123"/>
    </source>
</evidence>
<evidence type="ECO:0000256" key="9">
    <source>
        <dbReference type="ARBA" id="ARBA00023163"/>
    </source>
</evidence>
<feature type="region of interest" description="Disordered" evidence="13">
    <location>
        <begin position="69"/>
        <end position="115"/>
    </location>
</feature>
<dbReference type="SMART" id="SM00339">
    <property type="entry name" value="FH"/>
    <property type="match status" value="1"/>
</dbReference>
<feature type="region of interest" description="Disordered" evidence="13">
    <location>
        <begin position="267"/>
        <end position="286"/>
    </location>
</feature>
<evidence type="ECO:0000313" key="15">
    <source>
        <dbReference type="Proteomes" id="UP000515153"/>
    </source>
</evidence>
<sequence>MLASPVDTEFLSSLLAEASGGGTVGSASAGPGCTTQQFGNTSSQDGPVLPEMLLPNTPLPVLDQGVVSRRDGSTSAAGLAAQDRSSATTPASPAKNQNHRLLLPHPGSPTDLPTPSDLPDVITPWARSPSIKLESYTPTSSASLRLPSQGNHQYLTFPRPAEVQGQYPSLALTFNYEDWGCSDHEMFAADSTSSPPLTINTGFIVDKRSQQPQLQQHTTTDLATSNHSSYWSNQIPVFGQEITHQQHSPVWQSSGLDGVDVISQRSSPLSPYFGPPTPASPSGFPLPTGLMPTSYPSSGLEDHAAAGYNVGGNNNSIDTSNSSNRFLDQGGVIYSSQQQQQNQQQQQVAAALVAPPPHPPPQSQHTTLQGYLQHPNQPQETLVGNFPTLPSNRFLTGPSSNHGDGAARDVYNGQQGQHNSQVPHLEGCNEEEDSQDDEPVVNEDEEEQSEQPYAKLLWKAFMSSPERSMTLQEVYKWFIKNTDKVNSKGWQNSIRHNLSMNHAFTKINPRLEKNLPAGSSTENLVDEDNQSKSGATTPSTAKKSAVWYLQTWAIENGVQSTTRYRNKTQSCSRSGGGSGGGSKGADGGTGQQKQQNSGRPSPSPMAIQNFKPVIGGSRRSNRTSSARWPRYSDRMHPYRIIPHHSVQQQLEARISPNPVMRSLHSSPSAMGLRNQHHPVMIAPQQQQYARDQWQFTQHQHQHQQPSSMADPTGDMMYRGPPFCYTQQQQQQHHHHLDNIYPISGLTVRTEPLMTTHRPTPSYDLSTSHHRSAAHEVTPQHQHQQMLPSSAPTAYYLQGVYDDDDDDDDDDEEEEAFHPQRQRNDYQHHQQVLPEIKMEDVAASVMTHRQPFPNREITAAAAITTTTAATTPADVESKLSPRRTSTGGLGVGVFSSH</sequence>
<reference evidence="16" key="1">
    <citation type="journal article" date="2019" name="Mol. Biol. Evol.">
        <title>Blast fungal genomes show frequent chromosomal changes, gene gains and losses, and effector gene turnover.</title>
        <authorList>
            <person name="Gomez Luciano L.B."/>
            <person name="Jason Tsai I."/>
            <person name="Chuma I."/>
            <person name="Tosa Y."/>
            <person name="Chen Y.H."/>
            <person name="Li J.Y."/>
            <person name="Li M.Y."/>
            <person name="Jade Lu M.Y."/>
            <person name="Nakayashiki H."/>
            <person name="Li W.H."/>
        </authorList>
    </citation>
    <scope>NUCLEOTIDE SEQUENCE</scope>
    <source>
        <strain evidence="16">NI907</strain>
    </source>
</reference>
<feature type="compositionally biased region" description="Low complexity" evidence="13">
    <location>
        <begin position="336"/>
        <end position="353"/>
    </location>
</feature>
<feature type="region of interest" description="Disordered" evidence="13">
    <location>
        <begin position="756"/>
        <end position="825"/>
    </location>
</feature>
<dbReference type="RefSeq" id="XP_030983613.1">
    <property type="nucleotide sequence ID" value="XM_031123683.1"/>
</dbReference>
<name>A0A6P8B8Y1_PYRGI</name>
<dbReference type="PROSITE" id="PS50039">
    <property type="entry name" value="FORK_HEAD_3"/>
    <property type="match status" value="1"/>
</dbReference>
<dbReference type="AlphaFoldDB" id="A0A6P8B8Y1"/>
<evidence type="ECO:0000256" key="2">
    <source>
        <dbReference type="ARBA" id="ARBA00004496"/>
    </source>
</evidence>
<dbReference type="GO" id="GO:0000978">
    <property type="term" value="F:RNA polymerase II cis-regulatory region sequence-specific DNA binding"/>
    <property type="evidence" value="ECO:0007669"/>
    <property type="project" value="TreeGrafter"/>
</dbReference>
<feature type="DNA-binding region" description="Fork-head" evidence="12">
    <location>
        <begin position="448"/>
        <end position="568"/>
    </location>
</feature>
<keyword evidence="9" id="KW-0804">Transcription</keyword>
<evidence type="ECO:0000256" key="11">
    <source>
        <dbReference type="ARBA" id="ARBA00039893"/>
    </source>
</evidence>
<feature type="region of interest" description="Disordered" evidence="13">
    <location>
        <begin position="512"/>
        <end position="540"/>
    </location>
</feature>
<dbReference type="SUPFAM" id="SSF46785">
    <property type="entry name" value="Winged helix' DNA-binding domain"/>
    <property type="match status" value="1"/>
</dbReference>
<dbReference type="GeneID" id="41958592"/>
<dbReference type="PANTHER" id="PTHR45767:SF2">
    <property type="entry name" value="FORKHEAD BOX PROTEIN O"/>
    <property type="match status" value="1"/>
</dbReference>
<reference evidence="16" key="2">
    <citation type="submission" date="2019-10" db="EMBL/GenBank/DDBJ databases">
        <authorList>
            <consortium name="NCBI Genome Project"/>
        </authorList>
    </citation>
    <scope>NUCLEOTIDE SEQUENCE</scope>
    <source>
        <strain evidence="16">NI907</strain>
    </source>
</reference>
<evidence type="ECO:0000313" key="16">
    <source>
        <dbReference type="RefSeq" id="XP_030983613.1"/>
    </source>
</evidence>
<evidence type="ECO:0000256" key="8">
    <source>
        <dbReference type="ARBA" id="ARBA00023125"/>
    </source>
</evidence>
<dbReference type="Proteomes" id="UP000515153">
    <property type="component" value="Unplaced"/>
</dbReference>
<evidence type="ECO:0000256" key="6">
    <source>
        <dbReference type="ARBA" id="ARBA00022604"/>
    </source>
</evidence>
<dbReference type="InterPro" id="IPR030456">
    <property type="entry name" value="TF_fork_head_CS_2"/>
</dbReference>
<feature type="region of interest" description="Disordered" evidence="13">
    <location>
        <begin position="335"/>
        <end position="452"/>
    </location>
</feature>
<feature type="compositionally biased region" description="Polar residues" evidence="13">
    <location>
        <begin position="778"/>
        <end position="791"/>
    </location>
</feature>
<gene>
    <name evidence="16" type="ORF">PgNI_03629</name>
</gene>
<feature type="compositionally biased region" description="Polar residues" evidence="13">
    <location>
        <begin position="374"/>
        <end position="402"/>
    </location>
</feature>
<feature type="compositionally biased region" description="Polar residues" evidence="13">
    <location>
        <begin position="591"/>
        <end position="600"/>
    </location>
</feature>
<feature type="region of interest" description="Disordered" evidence="13">
    <location>
        <begin position="562"/>
        <end position="630"/>
    </location>
</feature>
<keyword evidence="6" id="KW-0341">Growth regulation</keyword>
<dbReference type="Pfam" id="PF00250">
    <property type="entry name" value="Forkhead"/>
    <property type="match status" value="1"/>
</dbReference>
<keyword evidence="10 12" id="KW-0539">Nucleus</keyword>
<keyword evidence="8 12" id="KW-0238">DNA-binding</keyword>
<evidence type="ECO:0000256" key="13">
    <source>
        <dbReference type="SAM" id="MobiDB-lite"/>
    </source>
</evidence>
<proteinExistence type="predicted"/>
<evidence type="ECO:0000256" key="4">
    <source>
        <dbReference type="ARBA" id="ARBA00022490"/>
    </source>
</evidence>
<evidence type="ECO:0000256" key="12">
    <source>
        <dbReference type="PROSITE-ProRule" id="PRU00089"/>
    </source>
</evidence>
<reference evidence="16" key="3">
    <citation type="submission" date="2025-08" db="UniProtKB">
        <authorList>
            <consortium name="RefSeq"/>
        </authorList>
    </citation>
    <scope>IDENTIFICATION</scope>
    <source>
        <strain evidence="16">NI907</strain>
    </source>
</reference>
<feature type="compositionally biased region" description="Polar residues" evidence="13">
    <location>
        <begin position="33"/>
        <end position="45"/>
    </location>
</feature>
<feature type="compositionally biased region" description="Gly residues" evidence="13">
    <location>
        <begin position="574"/>
        <end position="590"/>
    </location>
</feature>
<evidence type="ECO:0000256" key="10">
    <source>
        <dbReference type="ARBA" id="ARBA00023242"/>
    </source>
</evidence>
<feature type="compositionally biased region" description="Polar residues" evidence="13">
    <location>
        <begin position="756"/>
        <end position="765"/>
    </location>
</feature>
<evidence type="ECO:0000256" key="7">
    <source>
        <dbReference type="ARBA" id="ARBA00023015"/>
    </source>
</evidence>
<feature type="compositionally biased region" description="Polar residues" evidence="13">
    <location>
        <begin position="531"/>
        <end position="540"/>
    </location>
</feature>
<evidence type="ECO:0000259" key="14">
    <source>
        <dbReference type="PROSITE" id="PS50039"/>
    </source>
</evidence>
<feature type="domain" description="Fork-head" evidence="14">
    <location>
        <begin position="448"/>
        <end position="568"/>
    </location>
</feature>
<dbReference type="PROSITE" id="PS00658">
    <property type="entry name" value="FORK_HEAD_2"/>
    <property type="match status" value="1"/>
</dbReference>
<accession>A0A6P8B8Y1</accession>
<organism evidence="15 16">
    <name type="scientific">Pyricularia grisea</name>
    <name type="common">Crabgrass-specific blast fungus</name>
    <name type="synonym">Magnaporthe grisea</name>
    <dbReference type="NCBI Taxonomy" id="148305"/>
    <lineage>
        <taxon>Eukaryota</taxon>
        <taxon>Fungi</taxon>
        <taxon>Dikarya</taxon>
        <taxon>Ascomycota</taxon>
        <taxon>Pezizomycotina</taxon>
        <taxon>Sordariomycetes</taxon>
        <taxon>Sordariomycetidae</taxon>
        <taxon>Magnaporthales</taxon>
        <taxon>Pyriculariaceae</taxon>
        <taxon>Pyricularia</taxon>
    </lineage>
</organism>
<protein>
    <recommendedName>
        <fullName evidence="11">Forkhead box protein O</fullName>
    </recommendedName>
</protein>
<keyword evidence="5" id="KW-0597">Phosphoprotein</keyword>
<feature type="compositionally biased region" description="Polar residues" evidence="13">
    <location>
        <begin position="83"/>
        <end position="96"/>
    </location>
</feature>
<feature type="region of interest" description="Disordered" evidence="13">
    <location>
        <begin position="19"/>
        <end position="50"/>
    </location>
</feature>
<dbReference type="GO" id="GO:0005634">
    <property type="term" value="C:nucleus"/>
    <property type="evidence" value="ECO:0007669"/>
    <property type="project" value="UniProtKB-SubCell"/>
</dbReference>
<dbReference type="PANTHER" id="PTHR45767">
    <property type="entry name" value="FORKHEAD BOX PROTEIN O"/>
    <property type="match status" value="1"/>
</dbReference>
<comment type="subcellular location">
    <subcellularLocation>
        <location evidence="2">Cytoplasm</location>
    </subcellularLocation>
    <subcellularLocation>
        <location evidence="1 12">Nucleus</location>
    </subcellularLocation>
</comment>
<keyword evidence="3" id="KW-0217">Developmental protein</keyword>
<dbReference type="InterPro" id="IPR036390">
    <property type="entry name" value="WH_DNA-bd_sf"/>
</dbReference>